<evidence type="ECO:0000256" key="6">
    <source>
        <dbReference type="ARBA" id="ARBA00023014"/>
    </source>
</evidence>
<evidence type="ECO:0000256" key="3">
    <source>
        <dbReference type="ARBA" id="ARBA00022691"/>
    </source>
</evidence>
<dbReference type="EMBL" id="JBHSGN010000094">
    <property type="protein sequence ID" value="MFC4675260.1"/>
    <property type="molecule type" value="Genomic_DNA"/>
</dbReference>
<evidence type="ECO:0000313" key="8">
    <source>
        <dbReference type="EMBL" id="MFC4675260.1"/>
    </source>
</evidence>
<dbReference type="SFLD" id="SFLDG01067">
    <property type="entry name" value="SPASM/twitch_domain_containing"/>
    <property type="match status" value="1"/>
</dbReference>
<feature type="domain" description="Radical SAM core" evidence="7">
    <location>
        <begin position="85"/>
        <end position="309"/>
    </location>
</feature>
<gene>
    <name evidence="8" type="ORF">ACFO6W_16300</name>
</gene>
<accession>A0ABV9KZ07</accession>
<keyword evidence="2" id="KW-0004">4Fe-4S</keyword>
<dbReference type="NCBIfam" id="TIGR04085">
    <property type="entry name" value="rSAM_more_4Fe4S"/>
    <property type="match status" value="1"/>
</dbReference>
<dbReference type="CDD" id="cd01335">
    <property type="entry name" value="Radical_SAM"/>
    <property type="match status" value="1"/>
</dbReference>
<dbReference type="SFLD" id="SFLDS00029">
    <property type="entry name" value="Radical_SAM"/>
    <property type="match status" value="1"/>
</dbReference>
<dbReference type="SFLD" id="SFLDG01384">
    <property type="entry name" value="thioether_bond_formation_requi"/>
    <property type="match status" value="1"/>
</dbReference>
<evidence type="ECO:0000313" key="9">
    <source>
        <dbReference type="Proteomes" id="UP001596023"/>
    </source>
</evidence>
<dbReference type="PANTHER" id="PTHR43787:SF3">
    <property type="entry name" value="ARYLSULFATASE REGULATORY PROTEIN"/>
    <property type="match status" value="1"/>
</dbReference>
<dbReference type="InterPro" id="IPR023885">
    <property type="entry name" value="4Fe4S-binding_SPASM_dom"/>
</dbReference>
<dbReference type="PANTHER" id="PTHR43787">
    <property type="entry name" value="FEMO COFACTOR BIOSYNTHESIS PROTEIN NIFB-RELATED"/>
    <property type="match status" value="1"/>
</dbReference>
<evidence type="ECO:0000256" key="4">
    <source>
        <dbReference type="ARBA" id="ARBA00022723"/>
    </source>
</evidence>
<dbReference type="RefSeq" id="WP_379998339.1">
    <property type="nucleotide sequence ID" value="NZ_JBHSGN010000094.1"/>
</dbReference>
<proteinExistence type="predicted"/>
<keyword evidence="6" id="KW-0411">Iron-sulfur</keyword>
<dbReference type="Proteomes" id="UP001596023">
    <property type="component" value="Unassembled WGS sequence"/>
</dbReference>
<protein>
    <submittedName>
        <fullName evidence="8">Radical SAM protein</fullName>
    </submittedName>
</protein>
<dbReference type="InterPro" id="IPR023867">
    <property type="entry name" value="Sulphatase_maturase_rSAM"/>
</dbReference>
<sequence length="434" mass="50647">MYYSKYNYLFKSSKYGFLLFNAETNSFAELTEELYNTLERVKLDNKYINNLENDLIKQLVMAKIVTSENDNNFFYEKRLMYYFRSFTNKTLGLAIAPTTYCNFACPYCYEHNRLPIFMDEKIETDLVSFIKKHKNIDEVDITWYGGEPLLGIKSIKRILKQIKDENIPIRRHGMITNGYLLNEENSAFFKDYNLNYIQITLDGDKKSHDSRRVLSNGKGTFDKIIHNIDIFKKYNPDTFVSIRVNLDETNKSRYTALNNMVRERWKDNNIGIYPAFVQDFSDGCTSCDMISTNSQVQFYIDLYKNYNIPVNFYSQLHIGGCGATNLNYYVVGPKGELYKCWNDIGVKDKVVGFLDKEMIPNKNVLSQYLAGPTMFDDISCQNCNIFPICSGGCEWLRLENIKNGTNYNLCSSRKENLEILLESHYEKRKISQSV</sequence>
<dbReference type="SUPFAM" id="SSF102114">
    <property type="entry name" value="Radical SAM enzymes"/>
    <property type="match status" value="1"/>
</dbReference>
<dbReference type="InterPro" id="IPR058240">
    <property type="entry name" value="rSAM_sf"/>
</dbReference>
<evidence type="ECO:0000256" key="5">
    <source>
        <dbReference type="ARBA" id="ARBA00023004"/>
    </source>
</evidence>
<dbReference type="Gene3D" id="3.20.20.70">
    <property type="entry name" value="Aldolase class I"/>
    <property type="match status" value="1"/>
</dbReference>
<dbReference type="Pfam" id="PF04055">
    <property type="entry name" value="Radical_SAM"/>
    <property type="match status" value="1"/>
</dbReference>
<evidence type="ECO:0000256" key="1">
    <source>
        <dbReference type="ARBA" id="ARBA00001966"/>
    </source>
</evidence>
<keyword evidence="4" id="KW-0479">Metal-binding</keyword>
<dbReference type="InterPro" id="IPR013785">
    <property type="entry name" value="Aldolase_TIM"/>
</dbReference>
<organism evidence="8 9">
    <name type="scientific">Dysgonomonas termitidis</name>
    <dbReference type="NCBI Taxonomy" id="1516126"/>
    <lineage>
        <taxon>Bacteria</taxon>
        <taxon>Pseudomonadati</taxon>
        <taxon>Bacteroidota</taxon>
        <taxon>Bacteroidia</taxon>
        <taxon>Bacteroidales</taxon>
        <taxon>Dysgonomonadaceae</taxon>
        <taxon>Dysgonomonas</taxon>
    </lineage>
</organism>
<keyword evidence="5" id="KW-0408">Iron</keyword>
<keyword evidence="3" id="KW-0949">S-adenosyl-L-methionine</keyword>
<comment type="caution">
    <text evidence="8">The sequence shown here is derived from an EMBL/GenBank/DDBJ whole genome shotgun (WGS) entry which is preliminary data.</text>
</comment>
<name>A0ABV9KZ07_9BACT</name>
<dbReference type="InterPro" id="IPR007197">
    <property type="entry name" value="rSAM"/>
</dbReference>
<evidence type="ECO:0000256" key="2">
    <source>
        <dbReference type="ARBA" id="ARBA00022485"/>
    </source>
</evidence>
<keyword evidence="9" id="KW-1185">Reference proteome</keyword>
<reference evidence="9" key="1">
    <citation type="journal article" date="2019" name="Int. J. Syst. Evol. Microbiol.">
        <title>The Global Catalogue of Microorganisms (GCM) 10K type strain sequencing project: providing services to taxonomists for standard genome sequencing and annotation.</title>
        <authorList>
            <consortium name="The Broad Institute Genomics Platform"/>
            <consortium name="The Broad Institute Genome Sequencing Center for Infectious Disease"/>
            <person name="Wu L."/>
            <person name="Ma J."/>
        </authorList>
    </citation>
    <scope>NUCLEOTIDE SEQUENCE [LARGE SCALE GENOMIC DNA]</scope>
    <source>
        <strain evidence="9">CCUG 66188</strain>
    </source>
</reference>
<comment type="cofactor">
    <cofactor evidence="1">
        <name>[4Fe-4S] cluster</name>
        <dbReference type="ChEBI" id="CHEBI:49883"/>
    </cofactor>
</comment>
<dbReference type="PROSITE" id="PS51918">
    <property type="entry name" value="RADICAL_SAM"/>
    <property type="match status" value="1"/>
</dbReference>
<dbReference type="SFLD" id="SFLDG01386">
    <property type="entry name" value="main_SPASM_domain-containing"/>
    <property type="match status" value="1"/>
</dbReference>
<evidence type="ECO:0000259" key="7">
    <source>
        <dbReference type="PROSITE" id="PS51918"/>
    </source>
</evidence>